<name>A0AAW1NPJ0_9CHLO</name>
<keyword evidence="2" id="KW-1185">Reference proteome</keyword>
<comment type="caution">
    <text evidence="1">The sequence shown here is derived from an EMBL/GenBank/DDBJ whole genome shotgun (WGS) entry which is preliminary data.</text>
</comment>
<evidence type="ECO:0000313" key="2">
    <source>
        <dbReference type="Proteomes" id="UP001465755"/>
    </source>
</evidence>
<evidence type="ECO:0000313" key="1">
    <source>
        <dbReference type="EMBL" id="KAK9789212.1"/>
    </source>
</evidence>
<sequence length="234" mass="26193">MLLGAKALHTVYSLCDTKDVTSTNASQGGQEEKKGPRVAYRSVRWIQRGGVCSTSRPFGRDAVQTCQRRLARSAAAAAHAGASEAAQVGSALATLLVMEEEAAQELVARNPELVRVNFKELPLRLISLKEALPEDCDMVTIACAQPSNLLLRDLPSVLKQIADVRAILAQYTSEEHIATTLQQEPKILFNDCVQLKHHITHLLHPYFTPRYNVPRRFLDSYKQIRNKKQWHELK</sequence>
<gene>
    <name evidence="1" type="ORF">WJX73_004021</name>
</gene>
<reference evidence="1 2" key="1">
    <citation type="journal article" date="2024" name="Nat. Commun.">
        <title>Phylogenomics reveals the evolutionary origins of lichenization in chlorophyte algae.</title>
        <authorList>
            <person name="Puginier C."/>
            <person name="Libourel C."/>
            <person name="Otte J."/>
            <person name="Skaloud P."/>
            <person name="Haon M."/>
            <person name="Grisel S."/>
            <person name="Petersen M."/>
            <person name="Berrin J.G."/>
            <person name="Delaux P.M."/>
            <person name="Dal Grande F."/>
            <person name="Keller J."/>
        </authorList>
    </citation>
    <scope>NUCLEOTIDE SEQUENCE [LARGE SCALE GENOMIC DNA]</scope>
    <source>
        <strain evidence="1 2">SAG 2036</strain>
    </source>
</reference>
<proteinExistence type="predicted"/>
<protein>
    <submittedName>
        <fullName evidence="1">Uncharacterized protein</fullName>
    </submittedName>
</protein>
<organism evidence="1 2">
    <name type="scientific">Symbiochloris irregularis</name>
    <dbReference type="NCBI Taxonomy" id="706552"/>
    <lineage>
        <taxon>Eukaryota</taxon>
        <taxon>Viridiplantae</taxon>
        <taxon>Chlorophyta</taxon>
        <taxon>core chlorophytes</taxon>
        <taxon>Trebouxiophyceae</taxon>
        <taxon>Trebouxiales</taxon>
        <taxon>Trebouxiaceae</taxon>
        <taxon>Symbiochloris</taxon>
    </lineage>
</organism>
<dbReference type="EMBL" id="JALJOQ010000212">
    <property type="protein sequence ID" value="KAK9789212.1"/>
    <property type="molecule type" value="Genomic_DNA"/>
</dbReference>
<dbReference type="AlphaFoldDB" id="A0AAW1NPJ0"/>
<accession>A0AAW1NPJ0</accession>
<dbReference type="Proteomes" id="UP001465755">
    <property type="component" value="Unassembled WGS sequence"/>
</dbReference>